<accession>A0A979FSG0</accession>
<name>A0A979FSG0_HYAAZ</name>
<proteinExistence type="predicted"/>
<feature type="transmembrane region" description="Helical" evidence="1">
    <location>
        <begin position="107"/>
        <end position="130"/>
    </location>
</feature>
<feature type="non-terminal residue" evidence="3">
    <location>
        <position position="201"/>
    </location>
</feature>
<protein>
    <submittedName>
        <fullName evidence="3">Uncharacterized protein LOC108676109</fullName>
    </submittedName>
</protein>
<reference evidence="3" key="1">
    <citation type="submission" date="2025-08" db="UniProtKB">
        <authorList>
            <consortium name="RefSeq"/>
        </authorList>
    </citation>
    <scope>IDENTIFICATION</scope>
    <source>
        <tissue evidence="3">Whole organism</tissue>
    </source>
</reference>
<evidence type="ECO:0000313" key="2">
    <source>
        <dbReference type="Proteomes" id="UP000694843"/>
    </source>
</evidence>
<feature type="transmembrane region" description="Helical" evidence="1">
    <location>
        <begin position="142"/>
        <end position="161"/>
    </location>
</feature>
<dbReference type="PANTHER" id="PTHR47154">
    <property type="entry name" value="G-PROTEIN COUPLED RECEPTOR MTH-RELATED"/>
    <property type="match status" value="1"/>
</dbReference>
<organism evidence="2 3">
    <name type="scientific">Hyalella azteca</name>
    <name type="common">Amphipod</name>
    <dbReference type="NCBI Taxonomy" id="294128"/>
    <lineage>
        <taxon>Eukaryota</taxon>
        <taxon>Metazoa</taxon>
        <taxon>Ecdysozoa</taxon>
        <taxon>Arthropoda</taxon>
        <taxon>Crustacea</taxon>
        <taxon>Multicrustacea</taxon>
        <taxon>Malacostraca</taxon>
        <taxon>Eumalacostraca</taxon>
        <taxon>Peracarida</taxon>
        <taxon>Amphipoda</taxon>
        <taxon>Senticaudata</taxon>
        <taxon>Talitrida</taxon>
        <taxon>Talitroidea</taxon>
        <taxon>Hyalellidae</taxon>
        <taxon>Hyalella</taxon>
    </lineage>
</organism>
<keyword evidence="1" id="KW-0812">Transmembrane</keyword>
<evidence type="ECO:0000256" key="1">
    <source>
        <dbReference type="SAM" id="Phobius"/>
    </source>
</evidence>
<keyword evidence="1" id="KW-1133">Transmembrane helix</keyword>
<dbReference type="KEGG" id="hazt:108676109"/>
<evidence type="ECO:0000313" key="3">
    <source>
        <dbReference type="RefSeq" id="XP_047740101.1"/>
    </source>
</evidence>
<gene>
    <name evidence="3" type="primary">LOC108676109</name>
</gene>
<keyword evidence="1" id="KW-0472">Membrane</keyword>
<dbReference type="GeneID" id="108676109"/>
<dbReference type="OrthoDB" id="6134459at2759"/>
<dbReference type="Proteomes" id="UP000694843">
    <property type="component" value="Unplaced"/>
</dbReference>
<dbReference type="GO" id="GO:0005886">
    <property type="term" value="C:plasma membrane"/>
    <property type="evidence" value="ECO:0007669"/>
    <property type="project" value="TreeGrafter"/>
</dbReference>
<keyword evidence="2" id="KW-1185">Reference proteome</keyword>
<dbReference type="GO" id="GO:0008528">
    <property type="term" value="F:G protein-coupled peptide receptor activity"/>
    <property type="evidence" value="ECO:0007669"/>
    <property type="project" value="TreeGrafter"/>
</dbReference>
<dbReference type="RefSeq" id="XP_047740101.1">
    <property type="nucleotide sequence ID" value="XM_047884145.1"/>
</dbReference>
<sequence length="201" mass="22007">MLCYVAIHTQTGAPVTGIHQVAVVGLPNCSFYHLSTSVNGNQDQFILKPDGGLVVGDLSDYSDASPFTVPYGKYCLVFPAYDVMESFVCFPEVDPTVENSQESFKRAVYPVCLLVSAGFLLLTLLAYCVVKELRADQLSKCFMCSVGMLACAQIIMVAGMWGRDDLMESTMCVIIASLSHFSFLSAFLWLNVICIMIFSSL</sequence>
<dbReference type="PANTHER" id="PTHR47154:SF2">
    <property type="entry name" value="G-PROTEIN COUPLED RECEPTOR MTH-RELATED"/>
    <property type="match status" value="1"/>
</dbReference>
<feature type="transmembrane region" description="Helical" evidence="1">
    <location>
        <begin position="173"/>
        <end position="198"/>
    </location>
</feature>
<dbReference type="AlphaFoldDB" id="A0A979FSG0"/>
<dbReference type="InterPro" id="IPR051384">
    <property type="entry name" value="Mth_GPCR"/>
</dbReference>
<dbReference type="Gene3D" id="1.20.1070.10">
    <property type="entry name" value="Rhodopsin 7-helix transmembrane proteins"/>
    <property type="match status" value="1"/>
</dbReference>